<feature type="transmembrane region" description="Helical" evidence="1">
    <location>
        <begin position="20"/>
        <end position="45"/>
    </location>
</feature>
<feature type="non-terminal residue" evidence="2">
    <location>
        <position position="1"/>
    </location>
</feature>
<dbReference type="AlphaFoldDB" id="A0AAN5DAT1"/>
<accession>A0AAN5DAT1</accession>
<protein>
    <submittedName>
        <fullName evidence="2">Uncharacterized protein</fullName>
    </submittedName>
</protein>
<evidence type="ECO:0000256" key="1">
    <source>
        <dbReference type="SAM" id="Phobius"/>
    </source>
</evidence>
<proteinExistence type="predicted"/>
<dbReference type="EMBL" id="BTRK01000006">
    <property type="protein sequence ID" value="GMR58750.1"/>
    <property type="molecule type" value="Genomic_DNA"/>
</dbReference>
<keyword evidence="1" id="KW-1133">Transmembrane helix</keyword>
<sequence>LLRFIQILSPRWEQIIFSRIALSIWIGVAIFIVLSFILILSSPWASITYVPNWYSWSYDYSLSLSSAVQRIEMILEVRKTARSIEHI</sequence>
<comment type="caution">
    <text evidence="2">The sequence shown here is derived from an EMBL/GenBank/DDBJ whole genome shotgun (WGS) entry which is preliminary data.</text>
</comment>
<dbReference type="Proteomes" id="UP001328107">
    <property type="component" value="Unassembled WGS sequence"/>
</dbReference>
<gene>
    <name evidence="2" type="ORF">PMAYCL1PPCAC_28945</name>
</gene>
<keyword evidence="1" id="KW-0472">Membrane</keyword>
<organism evidence="2 3">
    <name type="scientific">Pristionchus mayeri</name>
    <dbReference type="NCBI Taxonomy" id="1317129"/>
    <lineage>
        <taxon>Eukaryota</taxon>
        <taxon>Metazoa</taxon>
        <taxon>Ecdysozoa</taxon>
        <taxon>Nematoda</taxon>
        <taxon>Chromadorea</taxon>
        <taxon>Rhabditida</taxon>
        <taxon>Rhabditina</taxon>
        <taxon>Diplogasteromorpha</taxon>
        <taxon>Diplogasteroidea</taxon>
        <taxon>Neodiplogasteridae</taxon>
        <taxon>Pristionchus</taxon>
    </lineage>
</organism>
<reference evidence="3" key="1">
    <citation type="submission" date="2022-10" db="EMBL/GenBank/DDBJ databases">
        <title>Genome assembly of Pristionchus species.</title>
        <authorList>
            <person name="Yoshida K."/>
            <person name="Sommer R.J."/>
        </authorList>
    </citation>
    <scope>NUCLEOTIDE SEQUENCE [LARGE SCALE GENOMIC DNA]</scope>
    <source>
        <strain evidence="3">RS5460</strain>
    </source>
</reference>
<evidence type="ECO:0000313" key="2">
    <source>
        <dbReference type="EMBL" id="GMR58750.1"/>
    </source>
</evidence>
<keyword evidence="1" id="KW-0812">Transmembrane</keyword>
<name>A0AAN5DAT1_9BILA</name>
<keyword evidence="3" id="KW-1185">Reference proteome</keyword>
<feature type="non-terminal residue" evidence="2">
    <location>
        <position position="87"/>
    </location>
</feature>
<evidence type="ECO:0000313" key="3">
    <source>
        <dbReference type="Proteomes" id="UP001328107"/>
    </source>
</evidence>